<dbReference type="Pfam" id="PF01915">
    <property type="entry name" value="Glyco_hydro_3_C"/>
    <property type="match status" value="1"/>
</dbReference>
<organism evidence="6">
    <name type="scientific">uncultured Dysgonomonas sp</name>
    <dbReference type="NCBI Taxonomy" id="206096"/>
    <lineage>
        <taxon>Bacteria</taxon>
        <taxon>Pseudomonadati</taxon>
        <taxon>Bacteroidota</taxon>
        <taxon>Bacteroidia</taxon>
        <taxon>Bacteroidales</taxon>
        <taxon>Dysgonomonadaceae</taxon>
        <taxon>Dysgonomonas</taxon>
        <taxon>environmental samples</taxon>
    </lineage>
</organism>
<evidence type="ECO:0000256" key="2">
    <source>
        <dbReference type="ARBA" id="ARBA00022801"/>
    </source>
</evidence>
<name>A0A212JKT0_9BACT</name>
<dbReference type="Gene3D" id="2.60.40.10">
    <property type="entry name" value="Immunoglobulins"/>
    <property type="match status" value="1"/>
</dbReference>
<dbReference type="InterPro" id="IPR019800">
    <property type="entry name" value="Glyco_hydro_3_AS"/>
</dbReference>
<dbReference type="AlphaFoldDB" id="A0A212JKT0"/>
<dbReference type="PANTHER" id="PTHR42715">
    <property type="entry name" value="BETA-GLUCOSIDASE"/>
    <property type="match status" value="1"/>
</dbReference>
<sequence>MIKKYILTGFCLIIATFELLGQPPKQIVVDGKTFPDLNNDGKLQPYEDTRLPNNKRISDLMTRLTLDDKINLVLGTGMKGFEGLIKDMVVGGTEYLVPGAAGTTYPLDKYGIPAIVMTDGPAGVRISPTRKNTDQTFYATGFPVGTLLACTWDTKLIEQVGRAIGNEVLEYGSDIQLAPAINIMRNPLCGRNYEYYSEDPLLTGKIAAAMINGIQENGSGTSVKHFAANNSEKNRMDLNVNVSQRALREIYLRGFEIAVKESNPATIMSSYNKINGIYTSADYDLLTTILRDEWGYKGVVITDWFGGYSNGLEALMGKGKEHNTSLQLKAGNDLLMPGIPSQKEDILNDLKSGALTEGDLDICVKRILNMILSSNKIRNYQFSNKPDLKKHAELTRQAATEGMVLLENKENALPLAPSTKNLAVFGSLSYNLIAGGTGSGDVNKAYIVSLKEGLKNAGYSTDQKLDQFYTPFVNAEAAKVKEALKANPLMPVPLMPQPKLKESMIKESASKNDVAIITIGRSSGELDDRKIEADFKLTQEELHLIDNVSSIFHAQGKKVIVVLNNGGAIEVTSWKDKVDAILMAWLPGQKAGNSVADILSGKENPSGKLSMTFPIKYEDVSSADNFQGFPADKPTEVMYKEGVYVGYRYFNTFNVKPAYEFGYGLSYTTFEYTDMRISDKMFDNELYVSVNVKNTGKVAGKEIVQLYLSSPTNVIDKPAKELKAFAKTRLLKAGEEQTVTLRLTLRDLASFNQGKSAWVADKGSYQIEVAASALDTKVKESFMLPETKIVEKVNNILNNKASFVDLKP</sequence>
<dbReference type="RefSeq" id="WP_296949248.1">
    <property type="nucleotide sequence ID" value="NZ_LT599021.1"/>
</dbReference>
<evidence type="ECO:0000256" key="3">
    <source>
        <dbReference type="ARBA" id="ARBA00023277"/>
    </source>
</evidence>
<dbReference type="EMBL" id="FLUL01000001">
    <property type="protein sequence ID" value="SBW00053.1"/>
    <property type="molecule type" value="Genomic_DNA"/>
</dbReference>
<dbReference type="FunFam" id="2.60.40.10:FF:000495">
    <property type="entry name" value="Periplasmic beta-glucosidase"/>
    <property type="match status" value="1"/>
</dbReference>
<evidence type="ECO:0000259" key="5">
    <source>
        <dbReference type="SMART" id="SM01217"/>
    </source>
</evidence>
<dbReference type="PROSITE" id="PS00775">
    <property type="entry name" value="GLYCOSYL_HYDROL_F3"/>
    <property type="match status" value="1"/>
</dbReference>
<evidence type="ECO:0000256" key="1">
    <source>
        <dbReference type="ARBA" id="ARBA00005336"/>
    </source>
</evidence>
<evidence type="ECO:0000313" key="6">
    <source>
        <dbReference type="EMBL" id="SBW00053.1"/>
    </source>
</evidence>
<dbReference type="GO" id="GO:0005975">
    <property type="term" value="P:carbohydrate metabolic process"/>
    <property type="evidence" value="ECO:0007669"/>
    <property type="project" value="InterPro"/>
</dbReference>
<dbReference type="GO" id="GO:0008422">
    <property type="term" value="F:beta-glucosidase activity"/>
    <property type="evidence" value="ECO:0007669"/>
    <property type="project" value="UniProtKB-ARBA"/>
</dbReference>
<dbReference type="InterPro" id="IPR050288">
    <property type="entry name" value="Cellulose_deg_GH3"/>
</dbReference>
<keyword evidence="4" id="KW-0326">Glycosidase</keyword>
<dbReference type="PRINTS" id="PR00133">
    <property type="entry name" value="GLHYDRLASE3"/>
</dbReference>
<dbReference type="InterPro" id="IPR013783">
    <property type="entry name" value="Ig-like_fold"/>
</dbReference>
<keyword evidence="2 4" id="KW-0378">Hydrolase</keyword>
<comment type="similarity">
    <text evidence="1 4">Belongs to the glycosyl hydrolase 3 family.</text>
</comment>
<dbReference type="InterPro" id="IPR036962">
    <property type="entry name" value="Glyco_hydro_3_N_sf"/>
</dbReference>
<dbReference type="InterPro" id="IPR026891">
    <property type="entry name" value="Fn3-like"/>
</dbReference>
<dbReference type="PANTHER" id="PTHR42715:SF10">
    <property type="entry name" value="BETA-GLUCOSIDASE"/>
    <property type="match status" value="1"/>
</dbReference>
<reference evidence="6" key="1">
    <citation type="submission" date="2016-04" db="EMBL/GenBank/DDBJ databases">
        <authorList>
            <person name="Evans L.H."/>
            <person name="Alamgir A."/>
            <person name="Owens N."/>
            <person name="Weber N.D."/>
            <person name="Virtaneva K."/>
            <person name="Barbian K."/>
            <person name="Babar A."/>
            <person name="Rosenke K."/>
        </authorList>
    </citation>
    <scope>NUCLEOTIDE SEQUENCE</scope>
    <source>
        <strain evidence="6">86-2</strain>
    </source>
</reference>
<dbReference type="SUPFAM" id="SSF52279">
    <property type="entry name" value="Beta-D-glucan exohydrolase, C-terminal domain"/>
    <property type="match status" value="1"/>
</dbReference>
<dbReference type="InterPro" id="IPR036881">
    <property type="entry name" value="Glyco_hydro_3_C_sf"/>
</dbReference>
<dbReference type="SUPFAM" id="SSF51445">
    <property type="entry name" value="(Trans)glycosidases"/>
    <property type="match status" value="1"/>
</dbReference>
<protein>
    <recommendedName>
        <fullName evidence="5">Fibronectin type III-like domain-containing protein</fullName>
    </recommendedName>
</protein>
<dbReference type="InterPro" id="IPR017853">
    <property type="entry name" value="GH"/>
</dbReference>
<dbReference type="Gene3D" id="3.40.50.1700">
    <property type="entry name" value="Glycoside hydrolase family 3 C-terminal domain"/>
    <property type="match status" value="1"/>
</dbReference>
<evidence type="ECO:0000256" key="4">
    <source>
        <dbReference type="RuleBase" id="RU361161"/>
    </source>
</evidence>
<dbReference type="InterPro" id="IPR002772">
    <property type="entry name" value="Glyco_hydro_3_C"/>
</dbReference>
<dbReference type="SMART" id="SM01217">
    <property type="entry name" value="Fn3_like"/>
    <property type="match status" value="1"/>
</dbReference>
<feature type="domain" description="Fibronectin type III-like" evidence="5">
    <location>
        <begin position="702"/>
        <end position="773"/>
    </location>
</feature>
<dbReference type="Gene3D" id="3.20.20.300">
    <property type="entry name" value="Glycoside hydrolase, family 3, N-terminal domain"/>
    <property type="match status" value="1"/>
</dbReference>
<keyword evidence="3" id="KW-0119">Carbohydrate metabolism</keyword>
<dbReference type="Pfam" id="PF00933">
    <property type="entry name" value="Glyco_hydro_3"/>
    <property type="match status" value="1"/>
</dbReference>
<dbReference type="Pfam" id="PF14310">
    <property type="entry name" value="Fn3-like"/>
    <property type="match status" value="1"/>
</dbReference>
<proteinExistence type="inferred from homology"/>
<dbReference type="InterPro" id="IPR001764">
    <property type="entry name" value="Glyco_hydro_3_N"/>
</dbReference>
<accession>A0A212JKT0</accession>
<gene>
    <name evidence="6" type="ORF">KL86DYS2_11782</name>
</gene>